<dbReference type="PANTHER" id="PTHR48081">
    <property type="entry name" value="AB HYDROLASE SUPERFAMILY PROTEIN C4A8.06C"/>
    <property type="match status" value="1"/>
</dbReference>
<comment type="caution">
    <text evidence="3">The sequence shown here is derived from an EMBL/GenBank/DDBJ whole genome shotgun (WGS) entry which is preliminary data.</text>
</comment>
<protein>
    <submittedName>
        <fullName evidence="3">Acetyl esterase/lipase</fullName>
    </submittedName>
</protein>
<evidence type="ECO:0000313" key="3">
    <source>
        <dbReference type="EMBL" id="MBB6476975.1"/>
    </source>
</evidence>
<evidence type="ECO:0000256" key="1">
    <source>
        <dbReference type="ARBA" id="ARBA00022801"/>
    </source>
</evidence>
<dbReference type="SUPFAM" id="SSF53474">
    <property type="entry name" value="alpha/beta-Hydrolases"/>
    <property type="match status" value="1"/>
</dbReference>
<sequence length="329" mass="35388">MGKAQASRRLPSPWSTPRPIVLLWHGKGPDERDVLEPLAHAVAERNVVVFVPDWRSDAPDGGQTHLRESTIFVHDNASHFNGDPERVLLAGRSSGGGAAAAIGITGPAHGYRRPSAVAVIASGFDRPAPSTGTIPLDDLAKTRLDPVPFWLLHGTRDHIVDVNQSRRFAAALRTHGWPVTVVETATDHAGIVMTEYNPEQRRCTRSPAFSRSRCSSGPEARYSSILYSLACCTAEAIRGSQVRALARSSSPGLNMRASRITSACSNASRTSRPVDRAAWSDSTGGLVNRICWSFALPGVPPCFPPNRARDGHEMSGSVHRTPGLPPSFS</sequence>
<dbReference type="GO" id="GO:0016787">
    <property type="term" value="F:hydrolase activity"/>
    <property type="evidence" value="ECO:0007669"/>
    <property type="project" value="UniProtKB-KW"/>
</dbReference>
<keyword evidence="4" id="KW-1185">Reference proteome</keyword>
<dbReference type="AlphaFoldDB" id="A0A7X0M9T5"/>
<gene>
    <name evidence="3" type="ORF">BJ992_006406</name>
</gene>
<evidence type="ECO:0000313" key="4">
    <source>
        <dbReference type="Proteomes" id="UP000555564"/>
    </source>
</evidence>
<proteinExistence type="predicted"/>
<name>A0A7X0M9T5_9ACTN</name>
<dbReference type="Gene3D" id="3.40.50.1820">
    <property type="entry name" value="alpha/beta hydrolase"/>
    <property type="match status" value="1"/>
</dbReference>
<dbReference type="InterPro" id="IPR029058">
    <property type="entry name" value="AB_hydrolase_fold"/>
</dbReference>
<evidence type="ECO:0000256" key="2">
    <source>
        <dbReference type="SAM" id="MobiDB-lite"/>
    </source>
</evidence>
<dbReference type="Proteomes" id="UP000555564">
    <property type="component" value="Unassembled WGS sequence"/>
</dbReference>
<organism evidence="3 4">
    <name type="scientific">Sphaerisporangium rubeum</name>
    <dbReference type="NCBI Taxonomy" id="321317"/>
    <lineage>
        <taxon>Bacteria</taxon>
        <taxon>Bacillati</taxon>
        <taxon>Actinomycetota</taxon>
        <taxon>Actinomycetes</taxon>
        <taxon>Streptosporangiales</taxon>
        <taxon>Streptosporangiaceae</taxon>
        <taxon>Sphaerisporangium</taxon>
    </lineage>
</organism>
<dbReference type="EMBL" id="JACHIU010000001">
    <property type="protein sequence ID" value="MBB6476975.1"/>
    <property type="molecule type" value="Genomic_DNA"/>
</dbReference>
<dbReference type="InterPro" id="IPR050300">
    <property type="entry name" value="GDXG_lipolytic_enzyme"/>
</dbReference>
<feature type="region of interest" description="Disordered" evidence="2">
    <location>
        <begin position="307"/>
        <end position="329"/>
    </location>
</feature>
<accession>A0A7X0M9T5</accession>
<reference evidence="3 4" key="1">
    <citation type="submission" date="2020-08" db="EMBL/GenBank/DDBJ databases">
        <title>Sequencing the genomes of 1000 actinobacteria strains.</title>
        <authorList>
            <person name="Klenk H.-P."/>
        </authorList>
    </citation>
    <scope>NUCLEOTIDE SEQUENCE [LARGE SCALE GENOMIC DNA]</scope>
    <source>
        <strain evidence="3 4">DSM 44936</strain>
    </source>
</reference>
<keyword evidence="1" id="KW-0378">Hydrolase</keyword>